<comment type="caution">
    <text evidence="1">The sequence shown here is derived from an EMBL/GenBank/DDBJ whole genome shotgun (WGS) entry which is preliminary data.</text>
</comment>
<dbReference type="RefSeq" id="WP_184185587.1">
    <property type="nucleotide sequence ID" value="NZ_JACHLE010000001.1"/>
</dbReference>
<dbReference type="EMBL" id="JACHLE010000001">
    <property type="protein sequence ID" value="MBB4805802.1"/>
    <property type="molecule type" value="Genomic_DNA"/>
</dbReference>
<gene>
    <name evidence="1" type="ORF">HNP38_001074</name>
</gene>
<dbReference type="Proteomes" id="UP000592180">
    <property type="component" value="Unassembled WGS sequence"/>
</dbReference>
<keyword evidence="2" id="KW-1185">Reference proteome</keyword>
<proteinExistence type="predicted"/>
<accession>A0A840KFT5</accession>
<reference evidence="1 2" key="1">
    <citation type="submission" date="2020-08" db="EMBL/GenBank/DDBJ databases">
        <title>Functional genomics of gut bacteria from endangered species of beetles.</title>
        <authorList>
            <person name="Carlos-Shanley C."/>
        </authorList>
    </citation>
    <scope>NUCLEOTIDE SEQUENCE [LARGE SCALE GENOMIC DNA]</scope>
    <source>
        <strain evidence="1 2">S00151</strain>
    </source>
</reference>
<dbReference type="AlphaFoldDB" id="A0A840KFT5"/>
<evidence type="ECO:0000313" key="1">
    <source>
        <dbReference type="EMBL" id="MBB4805802.1"/>
    </source>
</evidence>
<name>A0A840KFT5_9FLAO</name>
<evidence type="ECO:0000313" key="2">
    <source>
        <dbReference type="Proteomes" id="UP000592180"/>
    </source>
</evidence>
<sequence length="100" mass="10954">MKKHSSGSWNSDTTLTVQGGQIMTFKVKNTNILGTTLTINSDKGGLKSLIIAPLTTMDFEFSCFGAEPMGWKFDISTNSDAFIVTWELFSTWIQGDPPNG</sequence>
<organism evidence="1 2">
    <name type="scientific">Chryseobacterium defluvii</name>
    <dbReference type="NCBI Taxonomy" id="160396"/>
    <lineage>
        <taxon>Bacteria</taxon>
        <taxon>Pseudomonadati</taxon>
        <taxon>Bacteroidota</taxon>
        <taxon>Flavobacteriia</taxon>
        <taxon>Flavobacteriales</taxon>
        <taxon>Weeksellaceae</taxon>
        <taxon>Chryseobacterium group</taxon>
        <taxon>Chryseobacterium</taxon>
    </lineage>
</organism>
<protein>
    <submittedName>
        <fullName evidence="1">Uncharacterized protein</fullName>
    </submittedName>
</protein>